<dbReference type="PANTHER" id="PTHR47338">
    <property type="entry name" value="ZN(II)2CYS6 TRANSCRIPTION FACTOR (EUROFUNG)-RELATED"/>
    <property type="match status" value="1"/>
</dbReference>
<feature type="domain" description="Zn(2)-C6 fungal-type" evidence="7">
    <location>
        <begin position="444"/>
        <end position="475"/>
    </location>
</feature>
<keyword evidence="2" id="KW-0479">Metal-binding</keyword>
<dbReference type="GO" id="GO:0008270">
    <property type="term" value="F:zinc ion binding"/>
    <property type="evidence" value="ECO:0007669"/>
    <property type="project" value="InterPro"/>
</dbReference>
<dbReference type="Gene3D" id="4.10.240.10">
    <property type="entry name" value="Zn(2)-C6 fungal-type DNA-binding domain"/>
    <property type="match status" value="1"/>
</dbReference>
<dbReference type="GO" id="GO:0003677">
    <property type="term" value="F:DNA binding"/>
    <property type="evidence" value="ECO:0007669"/>
    <property type="project" value="InterPro"/>
</dbReference>
<dbReference type="SMART" id="SM00906">
    <property type="entry name" value="Fungal_trans"/>
    <property type="match status" value="1"/>
</dbReference>
<evidence type="ECO:0000313" key="8">
    <source>
        <dbReference type="EMBL" id="GHJ86914.1"/>
    </source>
</evidence>
<dbReference type="GO" id="GO:0000981">
    <property type="term" value="F:DNA-binding transcription factor activity, RNA polymerase II-specific"/>
    <property type="evidence" value="ECO:0007669"/>
    <property type="project" value="InterPro"/>
</dbReference>
<feature type="region of interest" description="Disordered" evidence="6">
    <location>
        <begin position="564"/>
        <end position="590"/>
    </location>
</feature>
<feature type="compositionally biased region" description="Basic and acidic residues" evidence="6">
    <location>
        <begin position="1"/>
        <end position="10"/>
    </location>
</feature>
<feature type="region of interest" description="Disordered" evidence="6">
    <location>
        <begin position="285"/>
        <end position="333"/>
    </location>
</feature>
<dbReference type="InterPro" id="IPR001138">
    <property type="entry name" value="Zn2Cys6_DnaBD"/>
</dbReference>
<keyword evidence="5" id="KW-0539">Nucleus</keyword>
<evidence type="ECO:0000256" key="5">
    <source>
        <dbReference type="ARBA" id="ARBA00023242"/>
    </source>
</evidence>
<feature type="region of interest" description="Disordered" evidence="6">
    <location>
        <begin position="1"/>
        <end position="68"/>
    </location>
</feature>
<dbReference type="InterPro" id="IPR007219">
    <property type="entry name" value="XnlR_reg_dom"/>
</dbReference>
<feature type="compositionally biased region" description="Low complexity" evidence="6">
    <location>
        <begin position="356"/>
        <end position="365"/>
    </location>
</feature>
<keyword evidence="9" id="KW-1185">Reference proteome</keyword>
<dbReference type="InterPro" id="IPR036864">
    <property type="entry name" value="Zn2-C6_fun-type_DNA-bd_sf"/>
</dbReference>
<feature type="compositionally biased region" description="Acidic residues" evidence="6">
    <location>
        <begin position="30"/>
        <end position="39"/>
    </location>
</feature>
<dbReference type="Proteomes" id="UP000620104">
    <property type="component" value="Unassembled WGS sequence"/>
</dbReference>
<evidence type="ECO:0000256" key="4">
    <source>
        <dbReference type="ARBA" id="ARBA00023163"/>
    </source>
</evidence>
<evidence type="ECO:0000256" key="6">
    <source>
        <dbReference type="SAM" id="MobiDB-lite"/>
    </source>
</evidence>
<feature type="compositionally biased region" description="Low complexity" evidence="6">
    <location>
        <begin position="396"/>
        <end position="411"/>
    </location>
</feature>
<dbReference type="OrthoDB" id="39175at2759"/>
<feature type="compositionally biased region" description="Basic and acidic residues" evidence="6">
    <location>
        <begin position="645"/>
        <end position="654"/>
    </location>
</feature>
<dbReference type="InterPro" id="IPR050815">
    <property type="entry name" value="TF_fung"/>
</dbReference>
<dbReference type="GO" id="GO:0005634">
    <property type="term" value="C:nucleus"/>
    <property type="evidence" value="ECO:0007669"/>
    <property type="project" value="UniProtKB-SubCell"/>
</dbReference>
<dbReference type="SUPFAM" id="SSF57701">
    <property type="entry name" value="Zn2/Cys6 DNA-binding domain"/>
    <property type="match status" value="1"/>
</dbReference>
<feature type="compositionally biased region" description="Basic and acidic residues" evidence="6">
    <location>
        <begin position="567"/>
        <end position="590"/>
    </location>
</feature>
<evidence type="ECO:0000256" key="2">
    <source>
        <dbReference type="ARBA" id="ARBA00022723"/>
    </source>
</evidence>
<comment type="caution">
    <text evidence="8">The sequence shown here is derived from an EMBL/GenBank/DDBJ whole genome shotgun (WGS) entry which is preliminary data.</text>
</comment>
<evidence type="ECO:0000313" key="9">
    <source>
        <dbReference type="Proteomes" id="UP000620104"/>
    </source>
</evidence>
<dbReference type="AlphaFoldDB" id="A0A8H3TVH1"/>
<feature type="compositionally biased region" description="Basic and acidic residues" evidence="6">
    <location>
        <begin position="40"/>
        <end position="50"/>
    </location>
</feature>
<organism evidence="8 9">
    <name type="scientific">Naganishia liquefaciens</name>
    <dbReference type="NCBI Taxonomy" id="104408"/>
    <lineage>
        <taxon>Eukaryota</taxon>
        <taxon>Fungi</taxon>
        <taxon>Dikarya</taxon>
        <taxon>Basidiomycota</taxon>
        <taxon>Agaricomycotina</taxon>
        <taxon>Tremellomycetes</taxon>
        <taxon>Filobasidiales</taxon>
        <taxon>Filobasidiaceae</taxon>
        <taxon>Naganishia</taxon>
    </lineage>
</organism>
<dbReference type="Pfam" id="PF00172">
    <property type="entry name" value="Zn_clus"/>
    <property type="match status" value="1"/>
</dbReference>
<feature type="region of interest" description="Disordered" evidence="6">
    <location>
        <begin position="137"/>
        <end position="183"/>
    </location>
</feature>
<feature type="region of interest" description="Disordered" evidence="6">
    <location>
        <begin position="356"/>
        <end position="439"/>
    </location>
</feature>
<reference evidence="8" key="1">
    <citation type="submission" date="2020-07" db="EMBL/GenBank/DDBJ databases">
        <title>Draft Genome Sequence of a Deep-Sea Yeast, Naganishia (Cryptococcus) liquefaciens strain N6.</title>
        <authorList>
            <person name="Han Y.W."/>
            <person name="Kajitani R."/>
            <person name="Morimoto H."/>
            <person name="Parhat M."/>
            <person name="Tsubouchi H."/>
            <person name="Bakenova O."/>
            <person name="Ogata M."/>
            <person name="Argunhan B."/>
            <person name="Aoki R."/>
            <person name="Kajiwara S."/>
            <person name="Itoh T."/>
            <person name="Iwasaki H."/>
        </authorList>
    </citation>
    <scope>NUCLEOTIDE SEQUENCE</scope>
    <source>
        <strain evidence="8">N6</strain>
    </source>
</reference>
<feature type="compositionally biased region" description="Gly residues" evidence="6">
    <location>
        <begin position="370"/>
        <end position="379"/>
    </location>
</feature>
<dbReference type="EMBL" id="BLZA01000019">
    <property type="protein sequence ID" value="GHJ86914.1"/>
    <property type="molecule type" value="Genomic_DNA"/>
</dbReference>
<dbReference type="PROSITE" id="PS00463">
    <property type="entry name" value="ZN2_CY6_FUNGAL_1"/>
    <property type="match status" value="1"/>
</dbReference>
<dbReference type="Pfam" id="PF04082">
    <property type="entry name" value="Fungal_trans"/>
    <property type="match status" value="1"/>
</dbReference>
<feature type="region of interest" description="Disordered" evidence="6">
    <location>
        <begin position="644"/>
        <end position="667"/>
    </location>
</feature>
<dbReference type="PROSITE" id="PS50048">
    <property type="entry name" value="ZN2_CY6_FUNGAL_2"/>
    <property type="match status" value="1"/>
</dbReference>
<dbReference type="GO" id="GO:0006351">
    <property type="term" value="P:DNA-templated transcription"/>
    <property type="evidence" value="ECO:0007669"/>
    <property type="project" value="InterPro"/>
</dbReference>
<dbReference type="CDD" id="cd00067">
    <property type="entry name" value="GAL4"/>
    <property type="match status" value="1"/>
</dbReference>
<keyword evidence="4" id="KW-0804">Transcription</keyword>
<protein>
    <recommendedName>
        <fullName evidence="7">Zn(2)-C6 fungal-type domain-containing protein</fullName>
    </recommendedName>
</protein>
<dbReference type="CDD" id="cd12148">
    <property type="entry name" value="fungal_TF_MHR"/>
    <property type="match status" value="1"/>
</dbReference>
<evidence type="ECO:0000259" key="7">
    <source>
        <dbReference type="PROSITE" id="PS50048"/>
    </source>
</evidence>
<proteinExistence type="predicted"/>
<name>A0A8H3TVH1_9TREE</name>
<feature type="compositionally biased region" description="Low complexity" evidence="6">
    <location>
        <begin position="655"/>
        <end position="667"/>
    </location>
</feature>
<feature type="compositionally biased region" description="Gly residues" evidence="6">
    <location>
        <begin position="291"/>
        <end position="302"/>
    </location>
</feature>
<accession>A0A8H3TVH1</accession>
<comment type="subcellular location">
    <subcellularLocation>
        <location evidence="1">Nucleus</location>
    </subcellularLocation>
</comment>
<evidence type="ECO:0000256" key="1">
    <source>
        <dbReference type="ARBA" id="ARBA00004123"/>
    </source>
</evidence>
<dbReference type="PANTHER" id="PTHR47338:SF29">
    <property type="entry name" value="ZN(2)-C6 FUNGAL-TYPE DOMAIN-CONTAINING PROTEIN"/>
    <property type="match status" value="1"/>
</dbReference>
<keyword evidence="3" id="KW-0805">Transcription regulation</keyword>
<dbReference type="SMART" id="SM00066">
    <property type="entry name" value="GAL4"/>
    <property type="match status" value="1"/>
</dbReference>
<evidence type="ECO:0000256" key="3">
    <source>
        <dbReference type="ARBA" id="ARBA00023015"/>
    </source>
</evidence>
<gene>
    <name evidence="8" type="ORF">NliqN6_3316</name>
</gene>
<sequence>MDASDIRDEDFNPSNFEVQQGGGGGGAYDADADADAEAEDGQHQGDDDGTTHQQQQEEDEADGQLRQEQEQDVLQGLGVSNAAAYHFASVVAAHNAAAAAAEGAQGDMGIGEMNVDPGGAGVPDDLNNLVGVTVEDDEGAQGHGQQAPEDLGYDLTGAQHQGMGAQEEEEETHHGYGPEETQVAGGEYADHDHHDHHHHHHHHPTAVLDDHHLSTNQFPNPELRMPSIPHSAAYGHHHDVTYAEQNPEHEHMDINLDMVGELADETTLANTHVPNPADAHHHHLAAMDPSIGGGGGGGGGGREPASGKAPRVRHFGGRSKPAELEHDEDDAAAAAAAAAAEAYTQAISDLSASASAQASTAVPSTRGRRTGGGGGGGGHKPVMTGDTHDGTSGNVASAAAAASRAGPSSTSVSVDPDTPLSLDEIRRRQNRSRASGKVLPRGGACDFCKRRKLRCDGVRPECGHCAKHPNRQCVYSQRKPRTKVELLEYRLAELEQRLGEIGDPLHGGLHDTLSAIEESASPSMPPATTPPPGQPMHVDVGGPSGVNELDQTLHIDPILNQVAQAAEAEHRRQHDEQAQHEHEQAEQEHDGLRDLEMPAAGEHDPSTGAQPGGQDERVAEYDLNGMDGQVNGMEMTTVAAEEAQQEMRMDEMSDARSPGPGAASSRSATIKQLIVRLVKGVEDVINDHASPESKVGEKVVWSLMTMFQERASSYGYTRHINRFASSLIGFGVKPHQSLLYAILAATCLLPYGPYPNEIATYPLKALGPHFLAHAEREVSASTFHTNQHDTARLVDTVQSCALIAQVKYSEGRLLEGWMMAGQGLKLAVAMGLNRISLNDYDGGHGAEQDYTSDFGGDARGRMGQDKAVLTLGESQRNVAEQQRVLLQLKGYTVVAPPAPDVAELGERIHLFWSIWSAERVGSLALGYGSTLRLSEITTPWPEMIESYTTLADDPHSLQLRDDSVYELLHPAAGSPGREDTAHMFELKLLFLLGESSDLLNDLTCLNVRNAARRVHQLALIQREAINLSDVFQSMKTVIPADIAVPPVVGGPGSGGSKIRKGFPRDKIWIHALLNTLSMNLELLKSMSDPDGIDDLPDEAAMTYAEFVAKLGKATDPHEHNKIEPAFIVVWHIIGRYLTGRNQVYWNQGRINDAKRVDTISALVIDTMRSFAKYHQLAAQNLDRLENIRKYGSYTKEGEWHLSGAEALSAMRQA</sequence>